<feature type="domain" description="Fibronectin type-III" evidence="16">
    <location>
        <begin position="3893"/>
        <end position="3987"/>
    </location>
</feature>
<comment type="subcellular location">
    <subcellularLocation>
        <location evidence="10">Cytoplasm</location>
        <location evidence="10">Myofibril</location>
        <location evidence="10">Sarcomere</location>
        <location evidence="10">M line</location>
    </subcellularLocation>
</comment>
<feature type="compositionally biased region" description="Basic and acidic residues" evidence="11">
    <location>
        <begin position="962"/>
        <end position="974"/>
    </location>
</feature>
<dbReference type="SUPFAM" id="SSF48065">
    <property type="entry name" value="DBL homology domain (DH-domain)"/>
    <property type="match status" value="1"/>
</dbReference>
<feature type="compositionally biased region" description="Basic and acidic residues" evidence="11">
    <location>
        <begin position="1967"/>
        <end position="1982"/>
    </location>
</feature>
<feature type="domain" description="Ig-like" evidence="15">
    <location>
        <begin position="1190"/>
        <end position="1301"/>
    </location>
</feature>
<dbReference type="Pfam" id="PF00621">
    <property type="entry name" value="RhoGEF"/>
    <property type="match status" value="1"/>
</dbReference>
<dbReference type="InterPro" id="IPR013098">
    <property type="entry name" value="Ig_I-set"/>
</dbReference>
<evidence type="ECO:0000259" key="15">
    <source>
        <dbReference type="PROSITE" id="PS50835"/>
    </source>
</evidence>
<dbReference type="InterPro" id="IPR003598">
    <property type="entry name" value="Ig_sub2"/>
</dbReference>
<keyword evidence="4" id="KW-0677">Repeat</keyword>
<dbReference type="SUPFAM" id="SSF50729">
    <property type="entry name" value="PH domain-like"/>
    <property type="match status" value="1"/>
</dbReference>
<dbReference type="Pfam" id="PF00069">
    <property type="entry name" value="Pkinase"/>
    <property type="match status" value="2"/>
</dbReference>
<evidence type="ECO:0000313" key="18">
    <source>
        <dbReference type="Proteomes" id="UP000007266"/>
    </source>
</evidence>
<dbReference type="Gene3D" id="2.60.40.10">
    <property type="entry name" value="Immunoglobulins"/>
    <property type="match status" value="22"/>
</dbReference>
<dbReference type="CDD" id="cd13325">
    <property type="entry name" value="PH_unc89"/>
    <property type="match status" value="1"/>
</dbReference>
<feature type="compositionally biased region" description="Basic and acidic residues" evidence="11">
    <location>
        <begin position="1080"/>
        <end position="1097"/>
    </location>
</feature>
<comment type="similarity">
    <text evidence="1">Belongs to the protein kinase superfamily. CAMK Ser/Thr protein kinase family.</text>
</comment>
<feature type="domain" description="Protein kinase" evidence="14">
    <location>
        <begin position="3390"/>
        <end position="3644"/>
    </location>
</feature>
<dbReference type="InterPro" id="IPR036116">
    <property type="entry name" value="FN3_sf"/>
</dbReference>
<dbReference type="GO" id="GO:0045214">
    <property type="term" value="P:sarcomere organization"/>
    <property type="evidence" value="ECO:0007669"/>
    <property type="project" value="UniProtKB-ARBA"/>
</dbReference>
<dbReference type="InterPro" id="IPR013783">
    <property type="entry name" value="Ig-like_fold"/>
</dbReference>
<evidence type="ECO:0000259" key="13">
    <source>
        <dbReference type="PROSITE" id="PS50010"/>
    </source>
</evidence>
<dbReference type="FunFam" id="2.60.40.10:FF:000145">
    <property type="entry name" value="Myosin light chain kinase, smooth muscle"/>
    <property type="match status" value="2"/>
</dbReference>
<evidence type="ECO:0000256" key="11">
    <source>
        <dbReference type="SAM" id="MobiDB-lite"/>
    </source>
</evidence>
<dbReference type="GO" id="GO:0004672">
    <property type="term" value="F:protein kinase activity"/>
    <property type="evidence" value="ECO:0007669"/>
    <property type="project" value="InterPro"/>
</dbReference>
<feature type="compositionally biased region" description="Acidic residues" evidence="11">
    <location>
        <begin position="1983"/>
        <end position="1992"/>
    </location>
</feature>
<dbReference type="CDD" id="cd00160">
    <property type="entry name" value="RhoGEF"/>
    <property type="match status" value="1"/>
</dbReference>
<dbReference type="SMART" id="SM00409">
    <property type="entry name" value="IG"/>
    <property type="match status" value="19"/>
</dbReference>
<evidence type="ECO:0000256" key="5">
    <source>
        <dbReference type="ARBA" id="ARBA00022741"/>
    </source>
</evidence>
<keyword evidence="3" id="KW-0963">Cytoplasm</keyword>
<dbReference type="SMART" id="SM00325">
    <property type="entry name" value="RhoGEF"/>
    <property type="match status" value="1"/>
</dbReference>
<dbReference type="InterPro" id="IPR011009">
    <property type="entry name" value="Kinase-like_dom_sf"/>
</dbReference>
<dbReference type="OMA" id="WLPMSIL"/>
<dbReference type="PROSITE" id="PS50853">
    <property type="entry name" value="FN3"/>
    <property type="match status" value="2"/>
</dbReference>
<dbReference type="InterPro" id="IPR007110">
    <property type="entry name" value="Ig-like_dom"/>
</dbReference>
<dbReference type="Gene3D" id="1.20.900.10">
    <property type="entry name" value="Dbl homology (DH) domain"/>
    <property type="match status" value="1"/>
</dbReference>
<dbReference type="InterPro" id="IPR036028">
    <property type="entry name" value="SH3-like_dom_sf"/>
</dbReference>
<dbReference type="InterPro" id="IPR011993">
    <property type="entry name" value="PH-like_dom_sf"/>
</dbReference>
<feature type="domain" description="Ig-like" evidence="15">
    <location>
        <begin position="2817"/>
        <end position="2905"/>
    </location>
</feature>
<dbReference type="FunCoup" id="A0A139WL82">
    <property type="interactions" value="49"/>
</dbReference>
<feature type="compositionally biased region" description="Polar residues" evidence="11">
    <location>
        <begin position="753"/>
        <end position="762"/>
    </location>
</feature>
<evidence type="ECO:0000256" key="9">
    <source>
        <dbReference type="ARBA" id="ARBA00023319"/>
    </source>
</evidence>
<gene>
    <name evidence="17" type="primary">AUGUSTUS-3.0.2_32479</name>
    <name evidence="17" type="ORF">TcasGA2_TC032479</name>
</gene>
<dbReference type="FunFam" id="2.60.40.10:FF:000873">
    <property type="entry name" value="Muscle M-line assembly protein unc-89"/>
    <property type="match status" value="1"/>
</dbReference>
<evidence type="ECO:0000256" key="1">
    <source>
        <dbReference type="ARBA" id="ARBA00006692"/>
    </source>
</evidence>
<dbReference type="GO" id="GO:0005524">
    <property type="term" value="F:ATP binding"/>
    <property type="evidence" value="ECO:0007669"/>
    <property type="project" value="UniProtKB-KW"/>
</dbReference>
<feature type="domain" description="Ig-like" evidence="15">
    <location>
        <begin position="2224"/>
        <end position="2313"/>
    </location>
</feature>
<evidence type="ECO:0000256" key="8">
    <source>
        <dbReference type="ARBA" id="ARBA00023179"/>
    </source>
</evidence>
<evidence type="ECO:0000313" key="17">
    <source>
        <dbReference type="EMBL" id="KYB28585.1"/>
    </source>
</evidence>
<name>A0A139WL82_TRICA</name>
<dbReference type="FunFam" id="2.60.40.10:FF:000344">
    <property type="entry name" value="Muscle M-line assembly protein unc-89"/>
    <property type="match status" value="1"/>
</dbReference>
<feature type="domain" description="Fibronectin type-III" evidence="16">
    <location>
        <begin position="3036"/>
        <end position="3136"/>
    </location>
</feature>
<dbReference type="Gene3D" id="3.30.200.20">
    <property type="entry name" value="Phosphorylase Kinase, domain 1"/>
    <property type="match status" value="1"/>
</dbReference>
<feature type="region of interest" description="Disordered" evidence="11">
    <location>
        <begin position="1960"/>
        <end position="2032"/>
    </location>
</feature>
<feature type="region of interest" description="Disordered" evidence="11">
    <location>
        <begin position="1012"/>
        <end position="1097"/>
    </location>
</feature>
<keyword evidence="5" id="KW-0547">Nucleotide-binding</keyword>
<dbReference type="FunFam" id="2.60.40.10:FF:000032">
    <property type="entry name" value="palladin isoform X1"/>
    <property type="match status" value="4"/>
</dbReference>
<keyword evidence="18" id="KW-1185">Reference proteome</keyword>
<dbReference type="Pfam" id="PF07679">
    <property type="entry name" value="I-set"/>
    <property type="match status" value="19"/>
</dbReference>
<evidence type="ECO:0000256" key="6">
    <source>
        <dbReference type="ARBA" id="ARBA00022840"/>
    </source>
</evidence>
<feature type="domain" description="Ig-like" evidence="15">
    <location>
        <begin position="2325"/>
        <end position="2416"/>
    </location>
</feature>
<keyword evidence="7" id="KW-1015">Disulfide bond</keyword>
<dbReference type="PROSITE" id="PS50835">
    <property type="entry name" value="IG_LIKE"/>
    <property type="match status" value="15"/>
</dbReference>
<feature type="compositionally biased region" description="Basic and acidic residues" evidence="11">
    <location>
        <begin position="455"/>
        <end position="465"/>
    </location>
</feature>
<evidence type="ECO:0000256" key="3">
    <source>
        <dbReference type="ARBA" id="ARBA00022490"/>
    </source>
</evidence>
<dbReference type="CDD" id="cd00063">
    <property type="entry name" value="FN3"/>
    <property type="match status" value="2"/>
</dbReference>
<dbReference type="FunFam" id="1.20.900.10:FF:000033">
    <property type="entry name" value="Muscle M-line assembly protein unc-89-like Protein"/>
    <property type="match status" value="1"/>
</dbReference>
<feature type="domain" description="Ig-like" evidence="15">
    <location>
        <begin position="2422"/>
        <end position="2513"/>
    </location>
</feature>
<evidence type="ECO:0000256" key="2">
    <source>
        <dbReference type="ARBA" id="ARBA00022443"/>
    </source>
</evidence>
<feature type="domain" description="Ig-like" evidence="15">
    <location>
        <begin position="3271"/>
        <end position="3360"/>
    </location>
</feature>
<feature type="region of interest" description="Disordered" evidence="11">
    <location>
        <begin position="962"/>
        <end position="998"/>
    </location>
</feature>
<reference evidence="17 18" key="2">
    <citation type="journal article" date="2010" name="Nucleic Acids Res.">
        <title>BeetleBase in 2010: revisions to provide comprehensive genomic information for Tribolium castaneum.</title>
        <authorList>
            <person name="Kim H.S."/>
            <person name="Murphy T."/>
            <person name="Xia J."/>
            <person name="Caragea D."/>
            <person name="Park Y."/>
            <person name="Beeman R.W."/>
            <person name="Lorenzen M.D."/>
            <person name="Butcher S."/>
            <person name="Manak J.R."/>
            <person name="Brown S.J."/>
        </authorList>
    </citation>
    <scope>GENOME REANNOTATION</scope>
    <source>
        <strain evidence="17 18">Georgia GA2</strain>
    </source>
</reference>
<dbReference type="InterPro" id="IPR003599">
    <property type="entry name" value="Ig_sub"/>
</dbReference>
<dbReference type="PROSITE" id="PS50011">
    <property type="entry name" value="PROTEIN_KINASE_DOM"/>
    <property type="match status" value="2"/>
</dbReference>
<feature type="compositionally biased region" description="Low complexity" evidence="11">
    <location>
        <begin position="775"/>
        <end position="800"/>
    </location>
</feature>
<feature type="region of interest" description="Disordered" evidence="11">
    <location>
        <begin position="3702"/>
        <end position="3722"/>
    </location>
</feature>
<dbReference type="FunFam" id="2.60.40.10:FF:000107">
    <property type="entry name" value="Myosin, light chain kinase a"/>
    <property type="match status" value="2"/>
</dbReference>
<feature type="domain" description="Ig-like" evidence="15">
    <location>
        <begin position="1597"/>
        <end position="1687"/>
    </location>
</feature>
<proteinExistence type="inferred from homology"/>
<keyword evidence="9" id="KW-0393">Immunoglobulin domain</keyword>
<dbReference type="Gene3D" id="1.10.510.10">
    <property type="entry name" value="Transferase(Phosphotransferase) domain 1"/>
    <property type="match status" value="2"/>
</dbReference>
<reference evidence="17 18" key="1">
    <citation type="journal article" date="2008" name="Nature">
        <title>The genome of the model beetle and pest Tribolium castaneum.</title>
        <authorList>
            <consortium name="Tribolium Genome Sequencing Consortium"/>
            <person name="Richards S."/>
            <person name="Gibbs R.A."/>
            <person name="Weinstock G.M."/>
            <person name="Brown S.J."/>
            <person name="Denell R."/>
            <person name="Beeman R.W."/>
            <person name="Gibbs R."/>
            <person name="Beeman R.W."/>
            <person name="Brown S.J."/>
            <person name="Bucher G."/>
            <person name="Friedrich M."/>
            <person name="Grimmelikhuijzen C.J."/>
            <person name="Klingler M."/>
            <person name="Lorenzen M."/>
            <person name="Richards S."/>
            <person name="Roth S."/>
            <person name="Schroder R."/>
            <person name="Tautz D."/>
            <person name="Zdobnov E.M."/>
            <person name="Muzny D."/>
            <person name="Gibbs R.A."/>
            <person name="Weinstock G.M."/>
            <person name="Attaway T."/>
            <person name="Bell S."/>
            <person name="Buhay C.J."/>
            <person name="Chandrabose M.N."/>
            <person name="Chavez D."/>
            <person name="Clerk-Blankenburg K.P."/>
            <person name="Cree A."/>
            <person name="Dao M."/>
            <person name="Davis C."/>
            <person name="Chacko J."/>
            <person name="Dinh H."/>
            <person name="Dugan-Rocha S."/>
            <person name="Fowler G."/>
            <person name="Garner T.T."/>
            <person name="Garnes J."/>
            <person name="Gnirke A."/>
            <person name="Hawes A."/>
            <person name="Hernandez J."/>
            <person name="Hines S."/>
            <person name="Holder M."/>
            <person name="Hume J."/>
            <person name="Jhangiani S.N."/>
            <person name="Joshi V."/>
            <person name="Khan Z.M."/>
            <person name="Jackson L."/>
            <person name="Kovar C."/>
            <person name="Kowis A."/>
            <person name="Lee S."/>
            <person name="Lewis L.R."/>
            <person name="Margolis J."/>
            <person name="Morgan M."/>
            <person name="Nazareth L.V."/>
            <person name="Nguyen N."/>
            <person name="Okwuonu G."/>
            <person name="Parker D."/>
            <person name="Richards S."/>
            <person name="Ruiz S.J."/>
            <person name="Santibanez J."/>
            <person name="Savard J."/>
            <person name="Scherer S.E."/>
            <person name="Schneider B."/>
            <person name="Sodergren E."/>
            <person name="Tautz D."/>
            <person name="Vattahil S."/>
            <person name="Villasana D."/>
            <person name="White C.S."/>
            <person name="Wright R."/>
            <person name="Park Y."/>
            <person name="Beeman R.W."/>
            <person name="Lord J."/>
            <person name="Oppert B."/>
            <person name="Lorenzen M."/>
            <person name="Brown S."/>
            <person name="Wang L."/>
            <person name="Savard J."/>
            <person name="Tautz D."/>
            <person name="Richards S."/>
            <person name="Weinstock G."/>
            <person name="Gibbs R.A."/>
            <person name="Liu Y."/>
            <person name="Worley K."/>
            <person name="Weinstock G."/>
            <person name="Elsik C.G."/>
            <person name="Reese J.T."/>
            <person name="Elhaik E."/>
            <person name="Landan G."/>
            <person name="Graur D."/>
            <person name="Arensburger P."/>
            <person name="Atkinson P."/>
            <person name="Beeman R.W."/>
            <person name="Beidler J."/>
            <person name="Brown S.J."/>
            <person name="Demuth J.P."/>
            <person name="Drury D.W."/>
            <person name="Du Y.Z."/>
            <person name="Fujiwara H."/>
            <person name="Lorenzen M."/>
            <person name="Maselli V."/>
            <person name="Osanai M."/>
            <person name="Park Y."/>
            <person name="Robertson H.M."/>
            <person name="Tu Z."/>
            <person name="Wang J.J."/>
            <person name="Wang S."/>
            <person name="Richards S."/>
            <person name="Song H."/>
            <person name="Zhang L."/>
            <person name="Sodergren E."/>
            <person name="Werner D."/>
            <person name="Stanke M."/>
            <person name="Morgenstern B."/>
            <person name="Solovyev V."/>
            <person name="Kosarev P."/>
            <person name="Brown G."/>
            <person name="Chen H.C."/>
            <person name="Ermolaeva O."/>
            <person name="Hlavina W."/>
            <person name="Kapustin Y."/>
            <person name="Kiryutin B."/>
            <person name="Kitts P."/>
            <person name="Maglott D."/>
            <person name="Pruitt K."/>
            <person name="Sapojnikov V."/>
            <person name="Souvorov A."/>
            <person name="Mackey A.J."/>
            <person name="Waterhouse R.M."/>
            <person name="Wyder S."/>
            <person name="Zdobnov E.M."/>
            <person name="Zdobnov E.M."/>
            <person name="Wyder S."/>
            <person name="Kriventseva E.V."/>
            <person name="Kadowaki T."/>
            <person name="Bork P."/>
            <person name="Aranda M."/>
            <person name="Bao R."/>
            <person name="Beermann A."/>
            <person name="Berns N."/>
            <person name="Bolognesi R."/>
            <person name="Bonneton F."/>
            <person name="Bopp D."/>
            <person name="Brown S.J."/>
            <person name="Bucher G."/>
            <person name="Butts T."/>
            <person name="Chaumot A."/>
            <person name="Denell R.E."/>
            <person name="Ferrier D.E."/>
            <person name="Friedrich M."/>
            <person name="Gordon C.M."/>
            <person name="Jindra M."/>
            <person name="Klingler M."/>
            <person name="Lan Q."/>
            <person name="Lattorff H.M."/>
            <person name="Laudet V."/>
            <person name="von Levetsow C."/>
            <person name="Liu Z."/>
            <person name="Lutz R."/>
            <person name="Lynch J.A."/>
            <person name="da Fonseca R.N."/>
            <person name="Posnien N."/>
            <person name="Reuter R."/>
            <person name="Roth S."/>
            <person name="Savard J."/>
            <person name="Schinko J.B."/>
            <person name="Schmitt C."/>
            <person name="Schoppmeier M."/>
            <person name="Schroder R."/>
            <person name="Shippy T.D."/>
            <person name="Simonnet F."/>
            <person name="Marques-Souza H."/>
            <person name="Tautz D."/>
            <person name="Tomoyasu Y."/>
            <person name="Trauner J."/>
            <person name="Van der Zee M."/>
            <person name="Vervoort M."/>
            <person name="Wittkopp N."/>
            <person name="Wimmer E.A."/>
            <person name="Yang X."/>
            <person name="Jones A.K."/>
            <person name="Sattelle D.B."/>
            <person name="Ebert P.R."/>
            <person name="Nelson D."/>
            <person name="Scott J.G."/>
            <person name="Beeman R.W."/>
            <person name="Muthukrishnan S."/>
            <person name="Kramer K.J."/>
            <person name="Arakane Y."/>
            <person name="Beeman R.W."/>
            <person name="Zhu Q."/>
            <person name="Hogenkamp D."/>
            <person name="Dixit R."/>
            <person name="Oppert B."/>
            <person name="Jiang H."/>
            <person name="Zou Z."/>
            <person name="Marshall J."/>
            <person name="Elpidina E."/>
            <person name="Vinokurov K."/>
            <person name="Oppert C."/>
            <person name="Zou Z."/>
            <person name="Evans J."/>
            <person name="Lu Z."/>
            <person name="Zhao P."/>
            <person name="Sumathipala N."/>
            <person name="Altincicek B."/>
            <person name="Vilcinskas A."/>
            <person name="Williams M."/>
            <person name="Hultmark D."/>
            <person name="Hetru C."/>
            <person name="Jiang H."/>
            <person name="Grimmelikhuijzen C.J."/>
            <person name="Hauser F."/>
            <person name="Cazzamali G."/>
            <person name="Williamson M."/>
            <person name="Park Y."/>
            <person name="Li B."/>
            <person name="Tanaka Y."/>
            <person name="Predel R."/>
            <person name="Neupert S."/>
            <person name="Schachtner J."/>
            <person name="Verleyen P."/>
            <person name="Raible F."/>
            <person name="Bork P."/>
            <person name="Friedrich M."/>
            <person name="Walden K.K."/>
            <person name="Robertson H.M."/>
            <person name="Angeli S."/>
            <person name="Foret S."/>
            <person name="Bucher G."/>
            <person name="Schuetz S."/>
            <person name="Maleszka R."/>
            <person name="Wimmer E.A."/>
            <person name="Beeman R.W."/>
            <person name="Lorenzen M."/>
            <person name="Tomoyasu Y."/>
            <person name="Miller S.C."/>
            <person name="Grossmann D."/>
            <person name="Bucher G."/>
        </authorList>
    </citation>
    <scope>NUCLEOTIDE SEQUENCE [LARGE SCALE GENOMIC DNA]</scope>
    <source>
        <strain evidence="17 18">Georgia GA2</strain>
    </source>
</reference>
<dbReference type="InterPro" id="IPR000719">
    <property type="entry name" value="Prot_kinase_dom"/>
</dbReference>
<dbReference type="Proteomes" id="UP000007266">
    <property type="component" value="Linkage group 3"/>
</dbReference>
<dbReference type="InterPro" id="IPR055251">
    <property type="entry name" value="SOS1_NGEF_PH"/>
</dbReference>
<feature type="compositionally biased region" description="Basic and acidic residues" evidence="11">
    <location>
        <begin position="1015"/>
        <end position="1047"/>
    </location>
</feature>
<dbReference type="GO" id="GO:0008104">
    <property type="term" value="P:intracellular protein localization"/>
    <property type="evidence" value="ECO:0007669"/>
    <property type="project" value="UniProtKB-ARBA"/>
</dbReference>
<feature type="domain" description="Ig-like" evidence="15">
    <location>
        <begin position="1316"/>
        <end position="1405"/>
    </location>
</feature>
<feature type="compositionally biased region" description="Polar residues" evidence="11">
    <location>
        <begin position="989"/>
        <end position="998"/>
    </location>
</feature>
<dbReference type="FunFam" id="2.60.40.10:FF:001036">
    <property type="entry name" value="Muscle M-line assembly protein unc-89"/>
    <property type="match status" value="1"/>
</dbReference>
<feature type="domain" description="Protein kinase" evidence="14">
    <location>
        <begin position="4039"/>
        <end position="4291"/>
    </location>
</feature>
<evidence type="ECO:0000256" key="7">
    <source>
        <dbReference type="ARBA" id="ARBA00023157"/>
    </source>
</evidence>
<dbReference type="PANTHER" id="PTHR47633:SF4">
    <property type="entry name" value="MYOPALLADIN ISOFORM X1"/>
    <property type="match status" value="1"/>
</dbReference>
<feature type="domain" description="Ig-like" evidence="15">
    <location>
        <begin position="1503"/>
        <end position="1592"/>
    </location>
</feature>
<keyword evidence="2" id="KW-0728">SH3 domain</keyword>
<evidence type="ECO:0000259" key="14">
    <source>
        <dbReference type="PROSITE" id="PS50011"/>
    </source>
</evidence>
<dbReference type="FunFam" id="1.10.510.10:FF:000681">
    <property type="entry name" value="Muscle M-line assembly protein unc-89-like Protein"/>
    <property type="match status" value="1"/>
</dbReference>
<dbReference type="FunFam" id="2.60.40.10:FF:000345">
    <property type="entry name" value="Muscle M-line assembly protein unc-89"/>
    <property type="match status" value="2"/>
</dbReference>
<feature type="region of interest" description="Disordered" evidence="11">
    <location>
        <begin position="1919"/>
        <end position="1948"/>
    </location>
</feature>
<accession>A0A139WL82</accession>
<dbReference type="Gene3D" id="2.30.30.40">
    <property type="entry name" value="SH3 Domains"/>
    <property type="match status" value="1"/>
</dbReference>
<dbReference type="GO" id="GO:0005085">
    <property type="term" value="F:guanyl-nucleotide exchange factor activity"/>
    <property type="evidence" value="ECO:0007669"/>
    <property type="project" value="InterPro"/>
</dbReference>
<dbReference type="SMART" id="SM00060">
    <property type="entry name" value="FN3"/>
    <property type="match status" value="2"/>
</dbReference>
<evidence type="ECO:0000256" key="10">
    <source>
        <dbReference type="ARBA" id="ARBA00037833"/>
    </source>
</evidence>
<dbReference type="SUPFAM" id="SSF56112">
    <property type="entry name" value="Protein kinase-like (PK-like)"/>
    <property type="match status" value="2"/>
</dbReference>
<dbReference type="InterPro" id="IPR035899">
    <property type="entry name" value="DBL_dom_sf"/>
</dbReference>
<dbReference type="FunFam" id="2.60.40.10:FF:000519">
    <property type="entry name" value="Muscle M-line assembly protein unc-89"/>
    <property type="match status" value="1"/>
</dbReference>
<evidence type="ECO:0000256" key="4">
    <source>
        <dbReference type="ARBA" id="ARBA00022737"/>
    </source>
</evidence>
<feature type="region of interest" description="Disordered" evidence="11">
    <location>
        <begin position="432"/>
        <end position="868"/>
    </location>
</feature>
<dbReference type="FunFam" id="2.60.40.10:FF:000919">
    <property type="entry name" value="Uncharacterized protein, isoform C"/>
    <property type="match status" value="1"/>
</dbReference>
<protein>
    <submittedName>
        <fullName evidence="17">Muscle M-line assembly protein unc-89-like Protein</fullName>
    </submittedName>
</protein>
<dbReference type="PANTHER" id="PTHR47633">
    <property type="entry name" value="IMMUNOGLOBULIN"/>
    <property type="match status" value="1"/>
</dbReference>
<feature type="compositionally biased region" description="Basic and acidic residues" evidence="11">
    <location>
        <begin position="500"/>
        <end position="513"/>
    </location>
</feature>
<dbReference type="GO" id="GO:0031430">
    <property type="term" value="C:M band"/>
    <property type="evidence" value="ECO:0007669"/>
    <property type="project" value="UniProtKB-SubCell"/>
</dbReference>
<dbReference type="InterPro" id="IPR036179">
    <property type="entry name" value="Ig-like_dom_sf"/>
</dbReference>
<dbReference type="GO" id="GO:0019899">
    <property type="term" value="F:enzyme binding"/>
    <property type="evidence" value="ECO:0007669"/>
    <property type="project" value="UniProtKB-ARBA"/>
</dbReference>
<keyword evidence="8" id="KW-0514">Muscle protein</keyword>
<feature type="domain" description="Ig-like" evidence="15">
    <location>
        <begin position="2616"/>
        <end position="2707"/>
    </location>
</feature>
<dbReference type="FunFam" id="2.60.40.10:FF:001665">
    <property type="entry name" value="Muscle M-line assembly protein unc-89-like Protein"/>
    <property type="match status" value="1"/>
</dbReference>
<dbReference type="EMBL" id="KQ971322">
    <property type="protein sequence ID" value="KYB28585.1"/>
    <property type="molecule type" value="Genomic_DNA"/>
</dbReference>
<dbReference type="InParanoid" id="A0A139WL82"/>
<dbReference type="FunFam" id="2.60.40.10:FF:000802">
    <property type="entry name" value="Muscle M-line assembly protein unc-89"/>
    <property type="match status" value="1"/>
</dbReference>
<feature type="domain" description="DH" evidence="13">
    <location>
        <begin position="136"/>
        <end position="314"/>
    </location>
</feature>
<dbReference type="Pfam" id="PF00041">
    <property type="entry name" value="fn3"/>
    <property type="match status" value="2"/>
</dbReference>
<dbReference type="SUPFAM" id="SSF49265">
    <property type="entry name" value="Fibronectin type III"/>
    <property type="match status" value="1"/>
</dbReference>
<dbReference type="PROSITE" id="PS50003">
    <property type="entry name" value="PH_DOMAIN"/>
    <property type="match status" value="1"/>
</dbReference>
<feature type="compositionally biased region" description="Basic and acidic residues" evidence="11">
    <location>
        <begin position="2003"/>
        <end position="2018"/>
    </location>
</feature>
<dbReference type="InterPro" id="IPR000219">
    <property type="entry name" value="DH_dom"/>
</dbReference>
<dbReference type="STRING" id="7070.A0A139WL82"/>
<feature type="compositionally biased region" description="Basic and acidic residues" evidence="11">
    <location>
        <begin position="592"/>
        <end position="686"/>
    </location>
</feature>
<feature type="domain" description="Ig-like" evidence="15">
    <location>
        <begin position="2721"/>
        <end position="2811"/>
    </location>
</feature>
<feature type="compositionally biased region" description="Basic and acidic residues" evidence="11">
    <location>
        <begin position="697"/>
        <end position="747"/>
    </location>
</feature>
<dbReference type="InterPro" id="IPR001849">
    <property type="entry name" value="PH_domain"/>
</dbReference>
<keyword evidence="6" id="KW-0067">ATP-binding</keyword>
<feature type="domain" description="Ig-like" evidence="15">
    <location>
        <begin position="2019"/>
        <end position="2110"/>
    </location>
</feature>
<feature type="domain" description="Ig-like" evidence="15">
    <location>
        <begin position="1692"/>
        <end position="1783"/>
    </location>
</feature>
<dbReference type="InterPro" id="IPR003961">
    <property type="entry name" value="FN3_dom"/>
</dbReference>
<sequence length="4351" mass="493037">MIFVLRQPTNGEILVAWQKYVACSSDEITLKEGDVVELLDTDDPVASKKPKLDPELDTVSGELLDSSAARHKLSVKPRRTHLSSRHSPTRLNLSARWLVREITGSKKQGWVPCKVLQTIDDPSPGGAGLPGDALFRRQAVVKELVETEQEFVKDLDFVVQKYLLLSESKNVPKVIRDNFDIIFGNLKEIAEFHRTVLMEGVKYYANEPHLLGKAFLRLERDFDKHVDYYMYEPQAQAFLDACDEAHDYFDDLSQRLGDDKTISEHLKLPIQRINDYQLLLKELVRYSACLGEDNSDLQKALELMLSVPHRAQDEKFTSNIEGYRGSIHKLGRLLAHDWFSVTFGQVTKERYLFLFKGKILICKVRRISEDRSVFQLKDIIQLNRVAVKEHPEEERVLELIDTSGGQALILTAHRDHITEYWLKEIREFAQEYEENEDTEAEAEDFQIASSSPPTDRSEEGDKFEETAPALQEDIVETPPPLEDRPVPKVLTPPPLLEEETSSKLKEESKETKQVESLPQVEESKPRQKEEPEKRKETGPQVVEDTKSRPKEEPEKNKHVVEESKPTPKEKPQKPKVVEEKQKETCPQVVENTRSKPKEEPDKTKQVVEESKPRAKEEPQKPKGVEEKQKETCPHVVEDTRSKPKEEPERTKQVVERTPKEEPKKSKPVEEKQHSRPEPKEETEIKNRPQIVEPAPPPEEKKDVPKRQPTPDKSRKSQEEKKVVPQLKVEEKKIKEEPQVQVEKKVSKAGEVSSVLTKSSVVNVETADDMSRRYTSSSSRAEGYSESSYSRRSQSSYSNDGSRYDSIASKYGSAESSIGGSKYESVGSKYDTGDSSYSRRSIRDMGDDNDYNYSRRSIKSVTAEYGDGDSYTRRSIRASAEATGDLDSYSVRKSLKTSAEILGYGGEEGKRSVSIEEVGDGGRYSRKALTARDNIEEELLSKYSPSKYLEDREHEDVYAKYERKYSRTDSSDSKSKYTAKLGGEEDSYTKSKYLSSSIEQKGAEEDVYAKYARKYSRTDSSKSREEDEDKYRKAYKRTDSAKSDRESSSIRSETTISNGKETRREVAASSESVSPSTMVKESSRSGKHVEESHVSGDEERNRFIKTIRGADIELTPEERLERAKTDKPEFVVKLKDTELAENTYLRFMVKVRGDPNPDVIFFKDGVIVEKSDRYEVIREHSDRGFYELLIPEVQMSDAGEYKCVASNKWGEDSCEATLKVTTEDLHKDMPEGEILPPGETPEFQWKKDGAPFEPDERFKVLMGDDEDSLALVFQHVRAEDVGLYTCVAQTSRGHISCSAELTVHGTVNQLVREPEKPVLIVEKRNPVVNAGGSAMIELQVKGFPKPQVKWTHEGKPIEAGGKYKFLYEDEETMSLVIKDVQKEDAGKYLCTAENEIGSDTAEMTLTVKTPPKLRKKIEDVDAHADLLLEIPVEIEGTPRPKVVFYKDGKEIKKDERIKVVEENEKVVLVIEKTMLKDSGSYSIVATNELAQISEFFNLHVHTKPKILEKLGKDKIVSQEEKFELRVKIESEPEAEVKWYKDDAEIKSSDHYVIKKDGETYILKITGAVTTDAARYKVKAVNIHGSVEDDIRVDVKKAPKITKGLQDMTVNEHDKQVTLDVKVEAFPKPSVKWYLDEMEITETKTEFTRVDSDDGVKLVIKEVNSELSGKYTCKLSNECGSTETSAKLTVNCAPRIIKQLKDTTVEEGATLHLEVEVEGCPTPTVKWLRNGREVSADARIKISRDTQRHETFNLAVNLIKYEEEGEYEVVVTNSMGTVSSKSYVTVHKVTHTDAIEVEEEPPMQLKVEVVEEESQQAELAQKEELEVGKEEAQTPEIEDVEKPAQGTIAEKIDIEEKQIKHSTPEPIIEEPLSPNIQRGHSDILEESEFVENDETDKVQHMKEEDLPKVKSKRAKSIHIEEIEENELSSEPKTPIETEVPKRKASKAQAATVEELEIIETLNETPQQLKESKFERQESQKGVREYEEEQDEEMEALLKRAQKQRSLVEELPQKGELDEAKPTITSSNMKDSSRPESLDICYIVKGTSNPPPKATWTINGQELKPDSRVRMTNKGEEFKLEIVKLKMDDAGKIECILKNPLGEARQTAMLEVTPEKELRRPKLKEGLKDQTIQKKNTLTFKAVVIGDPVPDATWSVDGHELTSEAFEKYKIILETEDHEIQDGLKECTYTLTIPRCERCNAGKYTFFAKNKWGECNSSAQLTVVLRPEIEGPQNVSVIPGEATELVCKIQANPQAEVHWTKDDQVVKETENLKIVSDVANETYRLVFKKALLSDEGYYKVVAKNSLGESSSEARLKAVKEAEPSTEKPTIITGLSDDQVEHTKEISVMVRADGLPKPQIRWLLNGKPIVEDEKHKIESHADAQVTSTLTVSDFNDSDSGIYKAIAANVQGEADTSARITMVQTPPTFGKKLERSEDVIEGEPLELKAKINGSPKPTVVWYKNGEPIDDERVKTSVLPDGTVKLNIEHARPSDSGAYKLVIQNPNGESACLCAVAVQQKPQRPKFLKCFKDVKLPIGETLRLEAQVQAHPPPEVKWIKDGVPVRVSSNIHFEVHPDGKVALIVDCAKPENAGKYELQVSNKYGDAMGEASVEIEKKPTKPEFLVRLVPQTVVEGFPVKFEVKAVGHPAPKLTWSRNGAEVISDNKHVKISELPDGTSVLLLDAANQARDGLTYRAIAINEAGEAETSAPLTVIPATNSESPEEKPMFLHPLKDVTADEGKSLVLSAPFTANPVPMVEWSKDGVPLSPSDRILVTCDGKKVGLEILNAVPSDAGRYSVKISNPLGEESSEANAAVHKVFMPPHFTQTFTDLQQLPGRDAKFPCRVSGVPQPEVVWTKDGLPIKESDKYHIKRDGDLCCLYVLNCSPDDAAVYRARAINKEGEEVCTASLEVVDQIQAKKKIEPPTFLKRIGDTELFKGMTAKFTACASGYPEPEVEWYHNDQKLFPSNRIKMETDPNGLLRLIISDLDEADLGKYSCKITNEYGGDICHANLNMDEGLETRAKRPITDQYTEFDKYKRTGAPVPLSDPPIISQMTDRHCTLSWKPSIPPGPRAPVTYQLEMCELPNGDWFTVRTGIRSCTCGVRNLEPFRDYKFRVRVENKYGISDPSPYALTHRAKLEPDLPKFRPWLPPEIDFRPETSPYFPKDFDIERPPHDNMAQAPRFLRQEHDTQYGVKDQNTNLFWFVYGYPKPKVSFYFNDELIESGGRFDMSYTRNGQATLFINKMLERDVGWYEAVATNEHGEARQRVRLEIAEMPQFIRRPEIQYAMHRGKVRFDARIVGVPYPEIKWYKDWKPLAASTRIKIQFIEPDTAVLVINDIITKDEGLYSVSARNVAGSISSSAMLHVEEHDHDYNLHTYRNLAQIKPKKKPLTDLYDLGDELGRGTQGVTYHAVARLNGRNYAAKVMHGRGELRPFMYNELEILNELRHRKLIGLHDCYEGDDTLALILELAAGGELVRDYLLKQEYYTERDIAGFIRQLLQGLEYMHDRGYGHMGLNIGDLLISHPGTDDLKITDFGLARRIHRDNLAPLKYGVPEFASPEAVNGEGTGFGQDMWSVGIITYILLSGRSPFRGNDDRETLKNVQAGKWIFDEDWWLNISVEAKDFISKLLVYQSEGRMDVHAALRHPWLERADKIYSDEYRISSKYLESYYRLFREWYDNASCKKWFRRRTLESAFTHPSRMVYPPGEYDSPRATPAPIKPPRLPTWEDQLPTRSPLNYEIGAIKSESHYQNGPDTYLLQLRDVDFPVRLREYMKVAGSRGPGVGYIVSNENGFDWHTPTIRERRRFTDIMDEEIDDERRARITVVNLNCSFVDLSKNDSIVAESHRVKIDTDEFGRSHLKFSPALSFDQGMYKVVARNKIGQTVARARIVFGSTPEEPDSPESDQSSDTEIFLTWKQPRFDGNSPVLCYSLEYKLADDIEWTKKADNIDHEFYLMRGLTPSSSYMFRLAARNAIGWSDFGVPSGMIKTKPVGAPRVQVSPAVVHLQQITDSGEPVEVQARTYPDYEAETHPVEWENENAQENYNFISEIAKGQFSTVLKAIDKRTDAVVVAKVLDLANSDDVEGEFAALRSLRHERIAGLIAAYKSSASPVAVFILEKLQGADVLTYLAAKHEYTEQTVATIVSQVLDGLQYLHWRGLCHLDLQPDNVVMAGVRSVQVKLVDLGAAHRVTKLGTKVPIVGHLDYMSPEVLNEEPAFPQTDIWTVGVLTYIMLSGVTPFKGVDENETKQNITFVRYRFEHLYKEITQESTRFLMLLFKRQPNKRPSAEECHENRWLLPTDYMIKKRERAVFLGNRLKEYSSEYHNEKAQKAQDITSKLGGKFSRSHSIQEELLTAP</sequence>
<feature type="domain" description="Ig-like" evidence="15">
    <location>
        <begin position="2919"/>
        <end position="3008"/>
    </location>
</feature>
<dbReference type="SUPFAM" id="SSF50044">
    <property type="entry name" value="SH3-domain"/>
    <property type="match status" value="1"/>
</dbReference>
<organism evidence="17 18">
    <name type="scientific">Tribolium castaneum</name>
    <name type="common">Red flour beetle</name>
    <dbReference type="NCBI Taxonomy" id="7070"/>
    <lineage>
        <taxon>Eukaryota</taxon>
        <taxon>Metazoa</taxon>
        <taxon>Ecdysozoa</taxon>
        <taxon>Arthropoda</taxon>
        <taxon>Hexapoda</taxon>
        <taxon>Insecta</taxon>
        <taxon>Pterygota</taxon>
        <taxon>Neoptera</taxon>
        <taxon>Endopterygota</taxon>
        <taxon>Coleoptera</taxon>
        <taxon>Polyphaga</taxon>
        <taxon>Cucujiformia</taxon>
        <taxon>Tenebrionidae</taxon>
        <taxon>Tenebrionidae incertae sedis</taxon>
        <taxon>Tribolium</taxon>
    </lineage>
</organism>
<dbReference type="SUPFAM" id="SSF48726">
    <property type="entry name" value="Immunoglobulin"/>
    <property type="match status" value="19"/>
</dbReference>
<dbReference type="PROSITE" id="PS50010">
    <property type="entry name" value="DH_2"/>
    <property type="match status" value="1"/>
</dbReference>
<dbReference type="CDD" id="cd00096">
    <property type="entry name" value="Ig"/>
    <property type="match status" value="1"/>
</dbReference>
<evidence type="ECO:0000259" key="12">
    <source>
        <dbReference type="PROSITE" id="PS50003"/>
    </source>
</evidence>
<dbReference type="FunFam" id="2.60.40.10:FF:001381">
    <property type="entry name" value="Uncharacterized protein, isoform C"/>
    <property type="match status" value="1"/>
</dbReference>
<dbReference type="SMART" id="SM00408">
    <property type="entry name" value="IGc2"/>
    <property type="match status" value="15"/>
</dbReference>
<feature type="domain" description="Ig-like" evidence="15">
    <location>
        <begin position="2519"/>
        <end position="2610"/>
    </location>
</feature>
<feature type="compositionally biased region" description="Acidic residues" evidence="11">
    <location>
        <begin position="432"/>
        <end position="444"/>
    </location>
</feature>
<evidence type="ECO:0000259" key="16">
    <source>
        <dbReference type="PROSITE" id="PS50853"/>
    </source>
</evidence>
<dbReference type="Pfam" id="PF22697">
    <property type="entry name" value="SOS1_NGEF_PH"/>
    <property type="match status" value="1"/>
</dbReference>
<dbReference type="Gene3D" id="2.30.29.30">
    <property type="entry name" value="Pleckstrin-homology domain (PH domain)/Phosphotyrosine-binding domain (PTB)"/>
    <property type="match status" value="1"/>
</dbReference>
<feature type="domain" description="PH" evidence="12">
    <location>
        <begin position="326"/>
        <end position="430"/>
    </location>
</feature>
<dbReference type="FunFam" id="2.60.40.10:FF:000796">
    <property type="entry name" value="Muscle M-line assembly protein unc-89"/>
    <property type="match status" value="1"/>
</dbReference>
<dbReference type="FunFam" id="2.30.29.30:FF:000519">
    <property type="entry name" value="Muscle M-line assembly protein unc-89-like Protein"/>
    <property type="match status" value="1"/>
</dbReference>
<feature type="compositionally biased region" description="Basic and acidic residues" evidence="11">
    <location>
        <begin position="521"/>
        <end position="583"/>
    </location>
</feature>